<reference evidence="10 11" key="1">
    <citation type="journal article" date="2010" name="Virol. J.">
        <title>Genomes of the T4-related bacteriophages as windows on microbial genome evolution.</title>
        <authorList>
            <person name="Petrov V.M."/>
            <person name="Ratnayaka S."/>
            <person name="Nolan J.M."/>
            <person name="Miller E.S."/>
            <person name="Karam J.D."/>
        </authorList>
    </citation>
    <scope>NUCLEOTIDE SEQUENCE [LARGE SCALE GENOMIC DNA]</scope>
</reference>
<dbReference type="GO" id="GO:0004518">
    <property type="term" value="F:nuclease activity"/>
    <property type="evidence" value="ECO:0007669"/>
    <property type="project" value="UniProtKB-KW"/>
</dbReference>
<dbReference type="GO" id="GO:0006261">
    <property type="term" value="P:DNA-templated DNA replication"/>
    <property type="evidence" value="ECO:0007669"/>
    <property type="project" value="TreeGrafter"/>
</dbReference>
<dbReference type="OrthoDB" id="5725at10239"/>
<dbReference type="InterPro" id="IPR050240">
    <property type="entry name" value="DNA_pol_type-B"/>
</dbReference>
<dbReference type="Gene3D" id="3.90.1600.10">
    <property type="entry name" value="Palm domain of DNA polymerase"/>
    <property type="match status" value="1"/>
</dbReference>
<feature type="domain" description="DNA-directed DNA polymerase family B multifunctional" evidence="9">
    <location>
        <begin position="36"/>
        <end position="117"/>
    </location>
</feature>
<dbReference type="EC" id="2.7.7.7" evidence="1"/>
<dbReference type="KEGG" id="vg:9926529"/>
<evidence type="ECO:0000313" key="11">
    <source>
        <dbReference type="Proteomes" id="UP000008731"/>
    </source>
</evidence>
<evidence type="ECO:0000256" key="7">
    <source>
        <dbReference type="ARBA" id="ARBA00023125"/>
    </source>
</evidence>
<dbReference type="GO" id="GO:0000166">
    <property type="term" value="F:nucleotide binding"/>
    <property type="evidence" value="ECO:0007669"/>
    <property type="project" value="InterPro"/>
</dbReference>
<evidence type="ECO:0000256" key="6">
    <source>
        <dbReference type="ARBA" id="ARBA00022932"/>
    </source>
</evidence>
<evidence type="ECO:0000256" key="2">
    <source>
        <dbReference type="ARBA" id="ARBA00022679"/>
    </source>
</evidence>
<gene>
    <name evidence="10" type="primary">43B</name>
    <name evidence="10" type="ORF">Acj9p095</name>
</gene>
<accession>E5EPM9</accession>
<dbReference type="Gene3D" id="1.20.1280.300">
    <property type="match status" value="1"/>
</dbReference>
<dbReference type="InterPro" id="IPR043502">
    <property type="entry name" value="DNA/RNA_pol_sf"/>
</dbReference>
<comment type="catalytic activity">
    <reaction evidence="8">
        <text>DNA(n) + a 2'-deoxyribonucleoside 5'-triphosphate = DNA(n+1) + diphosphate</text>
        <dbReference type="Rhea" id="RHEA:22508"/>
        <dbReference type="Rhea" id="RHEA-COMP:17339"/>
        <dbReference type="Rhea" id="RHEA-COMP:17340"/>
        <dbReference type="ChEBI" id="CHEBI:33019"/>
        <dbReference type="ChEBI" id="CHEBI:61560"/>
        <dbReference type="ChEBI" id="CHEBI:173112"/>
        <dbReference type="EC" id="2.7.7.7"/>
    </reaction>
</comment>
<evidence type="ECO:0000256" key="3">
    <source>
        <dbReference type="ARBA" id="ARBA00022695"/>
    </source>
</evidence>
<keyword evidence="7" id="KW-0238">DNA-binding</keyword>
<proteinExistence type="predicted"/>
<keyword evidence="2" id="KW-0808">Transferase</keyword>
<evidence type="ECO:0000256" key="1">
    <source>
        <dbReference type="ARBA" id="ARBA00012417"/>
    </source>
</evidence>
<name>E5EPM9_9CAUD</name>
<evidence type="ECO:0000313" key="10">
    <source>
        <dbReference type="EMBL" id="ADG59995.1"/>
    </source>
</evidence>
<dbReference type="GO" id="GO:0003887">
    <property type="term" value="F:DNA-directed DNA polymerase activity"/>
    <property type="evidence" value="ECO:0007669"/>
    <property type="project" value="UniProtKB-KW"/>
</dbReference>
<protein>
    <recommendedName>
        <fullName evidence="1">DNA-directed DNA polymerase</fullName>
        <ecNumber evidence="1">2.7.7.7</ecNumber>
    </recommendedName>
</protein>
<dbReference type="Gene3D" id="3.40.1820.10">
    <property type="entry name" value="DnaQ-like 3'-5' exonuclease"/>
    <property type="match status" value="1"/>
</dbReference>
<dbReference type="InterPro" id="IPR017964">
    <property type="entry name" value="DNA-dir_DNA_pol_B_CS"/>
</dbReference>
<keyword evidence="5" id="KW-0378">Hydrolase</keyword>
<dbReference type="EMBL" id="HM004124">
    <property type="protein sequence ID" value="ADG59995.1"/>
    <property type="molecule type" value="Genomic_DNA"/>
</dbReference>
<keyword evidence="3" id="KW-0548">Nucleotidyltransferase</keyword>
<dbReference type="PANTHER" id="PTHR10322:SF23">
    <property type="entry name" value="DNA POLYMERASE DELTA CATALYTIC SUBUNIT"/>
    <property type="match status" value="1"/>
</dbReference>
<evidence type="ECO:0000256" key="4">
    <source>
        <dbReference type="ARBA" id="ARBA00022722"/>
    </source>
</evidence>
<evidence type="ECO:0000259" key="9">
    <source>
        <dbReference type="Pfam" id="PF00136"/>
    </source>
</evidence>
<keyword evidence="4" id="KW-0540">Nuclease</keyword>
<dbReference type="InterPro" id="IPR006134">
    <property type="entry name" value="DNA-dir_DNA_pol_B_multi_dom"/>
</dbReference>
<dbReference type="PROSITE" id="PS00116">
    <property type="entry name" value="DNA_POLYMERASE_B"/>
    <property type="match status" value="1"/>
</dbReference>
<keyword evidence="6" id="KW-0239">DNA-directed DNA polymerase</keyword>
<organism evidence="10 11">
    <name type="scientific">Acinetobacter phage Acj9</name>
    <dbReference type="NCBI Taxonomy" id="760939"/>
    <lineage>
        <taxon>Viruses</taxon>
        <taxon>Duplodnaviria</taxon>
        <taxon>Heunggongvirae</taxon>
        <taxon>Uroviricota</taxon>
        <taxon>Caudoviricetes</taxon>
        <taxon>Pantevenvirales</taxon>
        <taxon>Straboviridae</taxon>
        <taxon>Twarogvirinae</taxon>
        <taxon>Acajnonavirus</taxon>
        <taxon>Acajnonavirus acj9</taxon>
    </lineage>
</organism>
<evidence type="ECO:0000256" key="5">
    <source>
        <dbReference type="ARBA" id="ARBA00022801"/>
    </source>
</evidence>
<sequence>MQLDFSRDFNQEELVYISTLTNEELEILIKQGEGFETLCDTNQINRKLLINSLYGALGNIYFRFYDLRNAEAITIFGQMVLQWQERKINAYLNQLCGTENHAYVIYGDTDSLYIEVTPLMEKVGLGRFKTTNELVDFLDAVASKKIEPVINAGFTEMAEYLNNYEQLMFMDREAIACPPVGSDGIGGFWRAKKRYALNVWDMEGVRFDKPYLKIMGMETQQSSTPKAVKDALLESIRRMLQEGEKSLQEYYKKFEREYRELDYKVIAKVSSANNVSKYDDNGFPGLKCPMHIRGVLTYNRAKAKFADLPDIAEGDKVMVLPLKDGNPFGDKCIAWPSGSDLPKALRDVVLKHINTDELFDKSYRKPLDGMTQSAGLQYEKRATLLDFFDM</sequence>
<dbReference type="Proteomes" id="UP000008731">
    <property type="component" value="Segment"/>
</dbReference>
<dbReference type="SUPFAM" id="SSF56672">
    <property type="entry name" value="DNA/RNA polymerases"/>
    <property type="match status" value="1"/>
</dbReference>
<dbReference type="InterPro" id="IPR023211">
    <property type="entry name" value="DNA_pol_palm_dom_sf"/>
</dbReference>
<dbReference type="GO" id="GO:0016787">
    <property type="term" value="F:hydrolase activity"/>
    <property type="evidence" value="ECO:0007669"/>
    <property type="project" value="UniProtKB-KW"/>
</dbReference>
<dbReference type="RefSeq" id="YP_004010232.1">
    <property type="nucleotide sequence ID" value="NC_014663.1"/>
</dbReference>
<dbReference type="PANTHER" id="PTHR10322">
    <property type="entry name" value="DNA POLYMERASE CATALYTIC SUBUNIT"/>
    <property type="match status" value="1"/>
</dbReference>
<evidence type="ECO:0000256" key="8">
    <source>
        <dbReference type="ARBA" id="ARBA00049244"/>
    </source>
</evidence>
<dbReference type="GO" id="GO:0003677">
    <property type="term" value="F:DNA binding"/>
    <property type="evidence" value="ECO:0007669"/>
    <property type="project" value="UniProtKB-KW"/>
</dbReference>
<dbReference type="GeneID" id="9926529"/>
<keyword evidence="11" id="KW-1185">Reference proteome</keyword>
<dbReference type="Pfam" id="PF00136">
    <property type="entry name" value="DNA_pol_B"/>
    <property type="match status" value="1"/>
</dbReference>